<dbReference type="GO" id="GO:0048038">
    <property type="term" value="F:quinone binding"/>
    <property type="evidence" value="ECO:0007669"/>
    <property type="project" value="InterPro"/>
</dbReference>
<evidence type="ECO:0000313" key="4">
    <source>
        <dbReference type="EMBL" id="ADP69961.1"/>
    </source>
</evidence>
<dbReference type="eggNOG" id="COG0535">
    <property type="taxonomic scope" value="Bacteria"/>
</dbReference>
<dbReference type="HOGENOM" id="CLU_163864_0_0_5"/>
<evidence type="ECO:0000256" key="3">
    <source>
        <dbReference type="ARBA" id="ARBA00022905"/>
    </source>
</evidence>
<dbReference type="GO" id="GO:0018189">
    <property type="term" value="P:pyrroloquinoline quinone biosynthetic process"/>
    <property type="evidence" value="ECO:0007669"/>
    <property type="project" value="UniProtKB-UniPathway"/>
</dbReference>
<dbReference type="Gene3D" id="1.10.10.1150">
    <property type="entry name" value="Coenzyme PQQ synthesis protein D (PqqD)"/>
    <property type="match status" value="1"/>
</dbReference>
<reference evidence="5" key="1">
    <citation type="journal article" date="2011" name="J. Bacteriol.">
        <title>Genome sequences of eight morphologically diverse alphaproteobacteria.</title>
        <authorList>
            <consortium name="US DOE Joint Genome Institute"/>
            <person name="Brown P.J."/>
            <person name="Kysela D.T."/>
            <person name="Buechlein A."/>
            <person name="Hemmerich C."/>
            <person name="Brun Y.V."/>
        </authorList>
    </citation>
    <scope>NUCLEOTIDE SEQUENCE [LARGE SCALE GENOMIC DNA]</scope>
    <source>
        <strain evidence="5">ATCC 17100 / ATH 3.1.1 / DSM 162 / LMG 4299</strain>
    </source>
</reference>
<sequence>MTSLARTRPLVSARSAPIMPRHVRLHFDPVRGRHAVLAPERVYWPDDIAVDILKLCDGERTIAAMSATLAAEYAAPVETIEADVLEFIQGWMDLRLLTL</sequence>
<proteinExistence type="predicted"/>
<dbReference type="EMBL" id="CP002292">
    <property type="protein sequence ID" value="ADP69961.1"/>
    <property type="molecule type" value="Genomic_DNA"/>
</dbReference>
<evidence type="ECO:0000256" key="1">
    <source>
        <dbReference type="ARBA" id="ARBA00004886"/>
    </source>
</evidence>
<organism evidence="4 5">
    <name type="scientific">Rhodomicrobium vannielii (strain ATCC 17100 / DSM 162 / LMG 4299 / NCIMB 10020 / ATH 3.1.1)</name>
    <dbReference type="NCBI Taxonomy" id="648757"/>
    <lineage>
        <taxon>Bacteria</taxon>
        <taxon>Pseudomonadati</taxon>
        <taxon>Pseudomonadota</taxon>
        <taxon>Alphaproteobacteria</taxon>
        <taxon>Hyphomicrobiales</taxon>
        <taxon>Hyphomicrobiaceae</taxon>
        <taxon>Rhodomicrobium</taxon>
    </lineage>
</organism>
<dbReference type="InterPro" id="IPR041881">
    <property type="entry name" value="PqqD_sf"/>
</dbReference>
<comment type="pathway">
    <text evidence="1">Cofactor biosynthesis; pyrroloquinoline quinone biosynthesis.</text>
</comment>
<keyword evidence="3" id="KW-0884">PQQ biosynthesis</keyword>
<comment type="subunit">
    <text evidence="2">Monomer. Interacts with PqqE.</text>
</comment>
<evidence type="ECO:0000256" key="2">
    <source>
        <dbReference type="ARBA" id="ARBA00011741"/>
    </source>
</evidence>
<name>E3I010_RHOVT</name>
<dbReference type="InterPro" id="IPR008792">
    <property type="entry name" value="PQQD"/>
</dbReference>
<gene>
    <name evidence="4" type="ordered locus">Rvan_0685</name>
</gene>
<protein>
    <submittedName>
        <fullName evidence="4">Coenzyme PQQ synthesis D</fullName>
    </submittedName>
</protein>
<keyword evidence="5" id="KW-1185">Reference proteome</keyword>
<dbReference type="KEGG" id="rva:Rvan_0685"/>
<dbReference type="NCBIfam" id="TIGR03859">
    <property type="entry name" value="PQQ_PqqD"/>
    <property type="match status" value="1"/>
</dbReference>
<dbReference type="AlphaFoldDB" id="E3I010"/>
<dbReference type="UniPathway" id="UPA00539"/>
<evidence type="ECO:0000313" key="5">
    <source>
        <dbReference type="Proteomes" id="UP000001399"/>
    </source>
</evidence>
<dbReference type="Pfam" id="PF05402">
    <property type="entry name" value="PqqD"/>
    <property type="match status" value="1"/>
</dbReference>
<accession>E3I010</accession>
<dbReference type="Proteomes" id="UP000001399">
    <property type="component" value="Chromosome"/>
</dbReference>
<dbReference type="InterPro" id="IPR022479">
    <property type="entry name" value="PqqD_bac"/>
</dbReference>
<dbReference type="STRING" id="648757.Rvan_0685"/>
<dbReference type="OrthoDB" id="7995890at2"/>